<dbReference type="SMART" id="SM01235">
    <property type="entry name" value="Haem_bd"/>
    <property type="match status" value="1"/>
</dbReference>
<accession>A0A1W1CTD9</accession>
<dbReference type="EMBL" id="FPHL01000057">
    <property type="protein sequence ID" value="SFV69039.1"/>
    <property type="molecule type" value="Genomic_DNA"/>
</dbReference>
<protein>
    <recommendedName>
        <fullName evidence="1">Haem-binding domain-containing protein</fullName>
    </recommendedName>
</protein>
<dbReference type="InterPro" id="IPR025992">
    <property type="entry name" value="Haem-bd"/>
</dbReference>
<evidence type="ECO:0000313" key="2">
    <source>
        <dbReference type="EMBL" id="SFV69039.1"/>
    </source>
</evidence>
<gene>
    <name evidence="2" type="ORF">MNB_SV-10-1230</name>
</gene>
<feature type="domain" description="Haem-binding" evidence="1">
    <location>
        <begin position="10"/>
        <end position="143"/>
    </location>
</feature>
<evidence type="ECO:0000259" key="1">
    <source>
        <dbReference type="SMART" id="SM01235"/>
    </source>
</evidence>
<sequence length="147" mass="17197">MFKTIFIWLFGTLLLLQAIQISIPPIPKKIDPNTEIKVSAPLMKTLRTSCYACHSYKTKMPWYGNIAPVSWEVKSHIKEGRAWLNFQEWETYDAEKKQKIYKGIVKTLKDNTMPMPMYLLIHKDAKLTASQKDSLIKWAESNIKEEY</sequence>
<dbReference type="Pfam" id="PF14376">
    <property type="entry name" value="Haem_bd"/>
    <property type="match status" value="1"/>
</dbReference>
<organism evidence="2">
    <name type="scientific">hydrothermal vent metagenome</name>
    <dbReference type="NCBI Taxonomy" id="652676"/>
    <lineage>
        <taxon>unclassified sequences</taxon>
        <taxon>metagenomes</taxon>
        <taxon>ecological metagenomes</taxon>
    </lineage>
</organism>
<reference evidence="2" key="1">
    <citation type="submission" date="2016-10" db="EMBL/GenBank/DDBJ databases">
        <authorList>
            <person name="de Groot N.N."/>
        </authorList>
    </citation>
    <scope>NUCLEOTIDE SEQUENCE</scope>
</reference>
<name>A0A1W1CTD9_9ZZZZ</name>
<proteinExistence type="predicted"/>
<dbReference type="AlphaFoldDB" id="A0A1W1CTD9"/>